<dbReference type="PANTHER" id="PTHR37610:SF97">
    <property type="entry name" value="RETROTRANSPOSON GAG DOMAIN-CONTAINING PROTEIN"/>
    <property type="match status" value="1"/>
</dbReference>
<gene>
    <name evidence="2" type="ORF">LSAT_V11C600316720</name>
</gene>
<sequence>MAHTAMDKEIRSIVKYANMALEIWNDLHERFGKESAPRGYELKQSITQTRQEGTSISAYYTKLSSIWDEIDSILLTPTQIHATKPTPNLGTSYYLVVEDEQQRNIVAGKKFTPTPDAVAFQTSQHVGHDNKAPIKHKSFLADIMSHDEPKTLFQASQDEKW</sequence>
<feature type="domain" description="Retrotransposon gag" evidence="1">
    <location>
        <begin position="21"/>
        <end position="72"/>
    </location>
</feature>
<protein>
    <recommendedName>
        <fullName evidence="1">Retrotransposon gag domain-containing protein</fullName>
    </recommendedName>
</protein>
<reference evidence="2 3" key="1">
    <citation type="journal article" date="2017" name="Nat. Commun.">
        <title>Genome assembly with in vitro proximity ligation data and whole-genome triplication in lettuce.</title>
        <authorList>
            <person name="Reyes-Chin-Wo S."/>
            <person name="Wang Z."/>
            <person name="Yang X."/>
            <person name="Kozik A."/>
            <person name="Arikit S."/>
            <person name="Song C."/>
            <person name="Xia L."/>
            <person name="Froenicke L."/>
            <person name="Lavelle D.O."/>
            <person name="Truco M.J."/>
            <person name="Xia R."/>
            <person name="Zhu S."/>
            <person name="Xu C."/>
            <person name="Xu H."/>
            <person name="Xu X."/>
            <person name="Cox K."/>
            <person name="Korf I."/>
            <person name="Meyers B.C."/>
            <person name="Michelmore R.W."/>
        </authorList>
    </citation>
    <scope>NUCLEOTIDE SEQUENCE [LARGE SCALE GENOMIC DNA]</scope>
    <source>
        <strain evidence="3">cv. Salinas</strain>
        <tissue evidence="2">Seedlings</tissue>
    </source>
</reference>
<organism evidence="2 3">
    <name type="scientific">Lactuca sativa</name>
    <name type="common">Garden lettuce</name>
    <dbReference type="NCBI Taxonomy" id="4236"/>
    <lineage>
        <taxon>Eukaryota</taxon>
        <taxon>Viridiplantae</taxon>
        <taxon>Streptophyta</taxon>
        <taxon>Embryophyta</taxon>
        <taxon>Tracheophyta</taxon>
        <taxon>Spermatophyta</taxon>
        <taxon>Magnoliopsida</taxon>
        <taxon>eudicotyledons</taxon>
        <taxon>Gunneridae</taxon>
        <taxon>Pentapetalae</taxon>
        <taxon>asterids</taxon>
        <taxon>campanulids</taxon>
        <taxon>Asterales</taxon>
        <taxon>Asteraceae</taxon>
        <taxon>Cichorioideae</taxon>
        <taxon>Cichorieae</taxon>
        <taxon>Lactucinae</taxon>
        <taxon>Lactuca</taxon>
    </lineage>
</organism>
<dbReference type="InterPro" id="IPR005162">
    <property type="entry name" value="Retrotrans_gag_dom"/>
</dbReference>
<evidence type="ECO:0000313" key="3">
    <source>
        <dbReference type="Proteomes" id="UP000235145"/>
    </source>
</evidence>
<evidence type="ECO:0000259" key="1">
    <source>
        <dbReference type="Pfam" id="PF03732"/>
    </source>
</evidence>
<proteinExistence type="predicted"/>
<comment type="caution">
    <text evidence="2">The sequence shown here is derived from an EMBL/GenBank/DDBJ whole genome shotgun (WGS) entry which is preliminary data.</text>
</comment>
<keyword evidence="3" id="KW-1185">Reference proteome</keyword>
<dbReference type="AlphaFoldDB" id="A0A9R1V9F7"/>
<dbReference type="EMBL" id="NBSK02000006">
    <property type="protein sequence ID" value="KAJ0200847.1"/>
    <property type="molecule type" value="Genomic_DNA"/>
</dbReference>
<dbReference type="PANTHER" id="PTHR37610">
    <property type="entry name" value="CCHC-TYPE DOMAIN-CONTAINING PROTEIN"/>
    <property type="match status" value="1"/>
</dbReference>
<dbReference type="Pfam" id="PF03732">
    <property type="entry name" value="Retrotrans_gag"/>
    <property type="match status" value="1"/>
</dbReference>
<accession>A0A9R1V9F7</accession>
<name>A0A9R1V9F7_LACSA</name>
<evidence type="ECO:0000313" key="2">
    <source>
        <dbReference type="EMBL" id="KAJ0200847.1"/>
    </source>
</evidence>
<dbReference type="Proteomes" id="UP000235145">
    <property type="component" value="Unassembled WGS sequence"/>
</dbReference>